<keyword evidence="2" id="KW-1185">Reference proteome</keyword>
<dbReference type="Proteomes" id="UP001153334">
    <property type="component" value="Unassembled WGS sequence"/>
</dbReference>
<evidence type="ECO:0000313" key="2">
    <source>
        <dbReference type="Proteomes" id="UP001153334"/>
    </source>
</evidence>
<name>A0ACC2J8P4_9PEZI</name>
<protein>
    <submittedName>
        <fullName evidence="1">Uncharacterized protein</fullName>
    </submittedName>
</protein>
<dbReference type="EMBL" id="JAPESX010000049">
    <property type="protein sequence ID" value="KAJ8123714.1"/>
    <property type="molecule type" value="Genomic_DNA"/>
</dbReference>
<accession>A0ACC2J8P4</accession>
<reference evidence="1" key="1">
    <citation type="submission" date="2022-11" db="EMBL/GenBank/DDBJ databases">
        <title>Genome Sequence of Nemania bipapillata.</title>
        <authorList>
            <person name="Buettner E."/>
        </authorList>
    </citation>
    <scope>NUCLEOTIDE SEQUENCE</scope>
    <source>
        <strain evidence="1">CP14</strain>
    </source>
</reference>
<comment type="caution">
    <text evidence="1">The sequence shown here is derived from an EMBL/GenBank/DDBJ whole genome shotgun (WGS) entry which is preliminary data.</text>
</comment>
<proteinExistence type="predicted"/>
<gene>
    <name evidence="1" type="ORF">ONZ43_g399</name>
</gene>
<sequence>MPGPIKLDSLQTERRNPRTTEIDRVPTFQLCQILNQEDREVPLAVSRCIPAIAKVIDLLSERVRNGGRVFYIGAGTSGRLGVLDASEIPPTYSAPFGQFIALIAGGDYALRQAKEGAEDDREGAKTDLQTFNLDPSKDSLIGIASSGRTPYVLGGLFYGRSLGVTTVALVCVSPSVVEIEGNADHVISVVTGPEAVTGSTRMKAGTATKLILNMISTGIMMIDVKATNVKLKHRARNILRLVGGHSCTQSDAELDQILETCRWNVKLAAVTLVLKVSVVDAEERLLRNKGVLAHVFEEAHKMEGEQHGLDEGLVLCIDAGGTSCKAVLMSIDGEMGLGMAGPCNITNVSVDAAVSTISKAIQEAAKNCKTTEGREMQNIKLSAAWIGMAGYACRTDLESAVVVVAGTGSIAMSYAKVNGQFQQSHRIGGWGCLLGDDGSGYSIGREAIRTALYSSDIYSIQAGRESAATTQMLPPLSQAIFEHFKKLHPQSEPETLLSTILVPNPALHQTEDATLATTKRIASVAKLVLSMAVSDKEAKRIVVAGISSLVNIVTPLIQAGGIDPAKSGLVLAGGMMLDGLYKTMLTGAIEEKCGKFRHTELVVQPAVIGAQYMLNQML</sequence>
<evidence type="ECO:0000313" key="1">
    <source>
        <dbReference type="EMBL" id="KAJ8123714.1"/>
    </source>
</evidence>
<organism evidence="1 2">
    <name type="scientific">Nemania bipapillata</name>
    <dbReference type="NCBI Taxonomy" id="110536"/>
    <lineage>
        <taxon>Eukaryota</taxon>
        <taxon>Fungi</taxon>
        <taxon>Dikarya</taxon>
        <taxon>Ascomycota</taxon>
        <taxon>Pezizomycotina</taxon>
        <taxon>Sordariomycetes</taxon>
        <taxon>Xylariomycetidae</taxon>
        <taxon>Xylariales</taxon>
        <taxon>Xylariaceae</taxon>
        <taxon>Nemania</taxon>
    </lineage>
</organism>